<dbReference type="OrthoDB" id="9917089at2"/>
<name>A0A318TL86_9BACL</name>
<dbReference type="EMBL" id="QJTJ01000018">
    <property type="protein sequence ID" value="PYF05203.1"/>
    <property type="molecule type" value="Genomic_DNA"/>
</dbReference>
<gene>
    <name evidence="1" type="ORF">BJ095_11821</name>
</gene>
<dbReference type="AlphaFoldDB" id="A0A318TL86"/>
<dbReference type="RefSeq" id="WP_107935594.1">
    <property type="nucleotide sequence ID" value="NZ_CP085009.1"/>
</dbReference>
<organism evidence="1 2">
    <name type="scientific">Ureibacillus chungkukjangi</name>
    <dbReference type="NCBI Taxonomy" id="1202712"/>
    <lineage>
        <taxon>Bacteria</taxon>
        <taxon>Bacillati</taxon>
        <taxon>Bacillota</taxon>
        <taxon>Bacilli</taxon>
        <taxon>Bacillales</taxon>
        <taxon>Caryophanaceae</taxon>
        <taxon>Ureibacillus</taxon>
    </lineage>
</organism>
<evidence type="ECO:0000313" key="1">
    <source>
        <dbReference type="EMBL" id="PYF05203.1"/>
    </source>
</evidence>
<protein>
    <submittedName>
        <fullName evidence="1">Uncharacterized protein</fullName>
    </submittedName>
</protein>
<evidence type="ECO:0000313" key="2">
    <source>
        <dbReference type="Proteomes" id="UP000247416"/>
    </source>
</evidence>
<proteinExistence type="predicted"/>
<comment type="caution">
    <text evidence="1">The sequence shown here is derived from an EMBL/GenBank/DDBJ whole genome shotgun (WGS) entry which is preliminary data.</text>
</comment>
<accession>A0A318TL86</accession>
<reference evidence="1 2" key="1">
    <citation type="submission" date="2018-06" db="EMBL/GenBank/DDBJ databases">
        <title>Genomic Encyclopedia of Archaeal and Bacterial Type Strains, Phase II (KMG-II): from individual species to whole genera.</title>
        <authorList>
            <person name="Goeker M."/>
        </authorList>
    </citation>
    <scope>NUCLEOTIDE SEQUENCE [LARGE SCALE GENOMIC DNA]</scope>
    <source>
        <strain evidence="1 2">KACC 16626</strain>
    </source>
</reference>
<sequence length="84" mass="10068">MLTRDADTEAYINTLENGHIYKDIRAKYGELTDDGRNYKHEYNEIVIRYACEKYNLTTEQLDRIFIDSEIKISEYERSRVKPNN</sequence>
<dbReference type="Proteomes" id="UP000247416">
    <property type="component" value="Unassembled WGS sequence"/>
</dbReference>
<keyword evidence="2" id="KW-1185">Reference proteome</keyword>